<accession>A0A9P7YWN7</accession>
<protein>
    <submittedName>
        <fullName evidence="2">Uncharacterized protein</fullName>
    </submittedName>
</protein>
<feature type="compositionally biased region" description="Polar residues" evidence="1">
    <location>
        <begin position="1"/>
        <end position="17"/>
    </location>
</feature>
<keyword evidence="3" id="KW-1185">Reference proteome</keyword>
<dbReference type="OrthoDB" id="4232400at2759"/>
<feature type="region of interest" description="Disordered" evidence="1">
    <location>
        <begin position="1"/>
        <end position="26"/>
    </location>
</feature>
<proteinExistence type="predicted"/>
<comment type="caution">
    <text evidence="2">The sequence shown here is derived from an EMBL/GenBank/DDBJ whole genome shotgun (WGS) entry which is preliminary data.</text>
</comment>
<sequence>MPSNSASSKPIQSSIGTQPKDRSISQTVKGAGFKDLTHMMHSYGLKRHVEADVQEAKAILEAFRQADQEDWEASQRK</sequence>
<dbReference type="EMBL" id="MU254282">
    <property type="protein sequence ID" value="KAG9241042.1"/>
    <property type="molecule type" value="Genomic_DNA"/>
</dbReference>
<organism evidence="2 3">
    <name type="scientific">Calycina marina</name>
    <dbReference type="NCBI Taxonomy" id="1763456"/>
    <lineage>
        <taxon>Eukaryota</taxon>
        <taxon>Fungi</taxon>
        <taxon>Dikarya</taxon>
        <taxon>Ascomycota</taxon>
        <taxon>Pezizomycotina</taxon>
        <taxon>Leotiomycetes</taxon>
        <taxon>Helotiales</taxon>
        <taxon>Pezizellaceae</taxon>
        <taxon>Calycina</taxon>
    </lineage>
</organism>
<name>A0A9P7YWN7_9HELO</name>
<evidence type="ECO:0000256" key="1">
    <source>
        <dbReference type="SAM" id="MobiDB-lite"/>
    </source>
</evidence>
<dbReference type="Proteomes" id="UP000887226">
    <property type="component" value="Unassembled WGS sequence"/>
</dbReference>
<evidence type="ECO:0000313" key="3">
    <source>
        <dbReference type="Proteomes" id="UP000887226"/>
    </source>
</evidence>
<evidence type="ECO:0000313" key="2">
    <source>
        <dbReference type="EMBL" id="KAG9241042.1"/>
    </source>
</evidence>
<dbReference type="AlphaFoldDB" id="A0A9P7YWN7"/>
<gene>
    <name evidence="2" type="ORF">BJ878DRAFT_522674</name>
</gene>
<reference evidence="2" key="1">
    <citation type="journal article" date="2021" name="IMA Fungus">
        <title>Genomic characterization of three marine fungi, including Emericellopsis atlantica sp. nov. with signatures of a generalist lifestyle and marine biomass degradation.</title>
        <authorList>
            <person name="Hagestad O.C."/>
            <person name="Hou L."/>
            <person name="Andersen J.H."/>
            <person name="Hansen E.H."/>
            <person name="Altermark B."/>
            <person name="Li C."/>
            <person name="Kuhnert E."/>
            <person name="Cox R.J."/>
            <person name="Crous P.W."/>
            <person name="Spatafora J.W."/>
            <person name="Lail K."/>
            <person name="Amirebrahimi M."/>
            <person name="Lipzen A."/>
            <person name="Pangilinan J."/>
            <person name="Andreopoulos W."/>
            <person name="Hayes R.D."/>
            <person name="Ng V."/>
            <person name="Grigoriev I.V."/>
            <person name="Jackson S.A."/>
            <person name="Sutton T.D.S."/>
            <person name="Dobson A.D.W."/>
            <person name="Rama T."/>
        </authorList>
    </citation>
    <scope>NUCLEOTIDE SEQUENCE</scope>
    <source>
        <strain evidence="2">TRa3180A</strain>
    </source>
</reference>